<sequence>MTRAGLAGLAAYRPGKPIATLLKEKGIESAIKLASNENPLGASPLAVEAARAAAVDLNRYPEGSGAAVRDRLAGLYGISADEIILGSGSSEVLALALSAFVDPGEEVVLPTPSFSIYGTLVLAAGGTPVPVRLEPDFSYNLKEFEKRLSERTKAVILCSPNNPTGTIVRKADLRAFAAGLPRRTLLVLDEAYAEYAESPDFESGLTFFRERPLVVARTFSKLYALAALRIGYAVSGRVIIEEMNKIRPPFNTTVPAQAAAAAVLDDRKFIAASLKNNREGKEFLGRALAGLKLDFTPSEANFILVDFQGGAPEICARLEDLGVIVRPLDNPELRARYLRVTVGTPAENRRFIEGLRTVLGPAG</sequence>
<dbReference type="CDD" id="cd00609">
    <property type="entry name" value="AAT_like"/>
    <property type="match status" value="1"/>
</dbReference>
<evidence type="ECO:0000256" key="1">
    <source>
        <dbReference type="ARBA" id="ARBA00001933"/>
    </source>
</evidence>
<dbReference type="InterPro" id="IPR015421">
    <property type="entry name" value="PyrdxlP-dep_Trfase_major"/>
</dbReference>
<evidence type="ECO:0000256" key="2">
    <source>
        <dbReference type="ARBA" id="ARBA00011738"/>
    </source>
</evidence>
<dbReference type="InterPro" id="IPR015422">
    <property type="entry name" value="PyrdxlP-dep_Trfase_small"/>
</dbReference>
<keyword evidence="6" id="KW-0368">Histidine biosynthesis</keyword>
<dbReference type="GO" id="GO:0000105">
    <property type="term" value="P:L-histidine biosynthetic process"/>
    <property type="evidence" value="ECO:0007669"/>
    <property type="project" value="UniProtKB-UniRule"/>
</dbReference>
<accession>A0A1V5MBB0</accession>
<dbReference type="Pfam" id="PF00155">
    <property type="entry name" value="Aminotran_1_2"/>
    <property type="match status" value="1"/>
</dbReference>
<comment type="cofactor">
    <cofactor evidence="1 6">
        <name>pyridoxal 5'-phosphate</name>
        <dbReference type="ChEBI" id="CHEBI:597326"/>
    </cofactor>
</comment>
<dbReference type="GO" id="GO:0004400">
    <property type="term" value="F:histidinol-phosphate transaminase activity"/>
    <property type="evidence" value="ECO:0007669"/>
    <property type="project" value="UniProtKB-UniRule"/>
</dbReference>
<evidence type="ECO:0000256" key="5">
    <source>
        <dbReference type="ARBA" id="ARBA00022898"/>
    </source>
</evidence>
<dbReference type="Proteomes" id="UP000485484">
    <property type="component" value="Unassembled WGS sequence"/>
</dbReference>
<comment type="pathway">
    <text evidence="6">Amino-acid biosynthesis; L-histidine biosynthesis; L-histidine from 5-phospho-alpha-D-ribose 1-diphosphate: step 7/9.</text>
</comment>
<reference evidence="8 9" key="1">
    <citation type="submission" date="2017-02" db="EMBL/GenBank/DDBJ databases">
        <title>Delving into the versatile metabolic prowess of the omnipresent phylum Bacteroidetes.</title>
        <authorList>
            <person name="Nobu M.K."/>
            <person name="Mei R."/>
            <person name="Narihiro T."/>
            <person name="Kuroda K."/>
            <person name="Liu W.-T."/>
        </authorList>
    </citation>
    <scope>NUCLEOTIDE SEQUENCE [LARGE SCALE GENOMIC DNA]</scope>
    <source>
        <strain evidence="8">ADurb.Bin417</strain>
    </source>
</reference>
<comment type="catalytic activity">
    <reaction evidence="6">
        <text>L-histidinol phosphate + 2-oxoglutarate = 3-(imidazol-4-yl)-2-oxopropyl phosphate + L-glutamate</text>
        <dbReference type="Rhea" id="RHEA:23744"/>
        <dbReference type="ChEBI" id="CHEBI:16810"/>
        <dbReference type="ChEBI" id="CHEBI:29985"/>
        <dbReference type="ChEBI" id="CHEBI:57766"/>
        <dbReference type="ChEBI" id="CHEBI:57980"/>
        <dbReference type="EC" id="2.6.1.9"/>
    </reaction>
</comment>
<comment type="caution">
    <text evidence="8">The sequence shown here is derived from an EMBL/GenBank/DDBJ whole genome shotgun (WGS) entry which is preliminary data.</text>
</comment>
<evidence type="ECO:0000313" key="8">
    <source>
        <dbReference type="EMBL" id="OPZ90200.1"/>
    </source>
</evidence>
<comment type="similarity">
    <text evidence="6">Belongs to the class-II pyridoxal-phosphate-dependent aminotransferase family. Histidinol-phosphate aminotransferase subfamily.</text>
</comment>
<gene>
    <name evidence="8" type="primary">hisC2</name>
    <name evidence="6" type="synonym">hisC</name>
    <name evidence="8" type="ORF">BWY73_01365</name>
</gene>
<protein>
    <recommendedName>
        <fullName evidence="6">Histidinol-phosphate aminotransferase</fullName>
        <ecNumber evidence="6">2.6.1.9</ecNumber>
    </recommendedName>
    <alternativeName>
        <fullName evidence="6">Imidazole acetol-phosphate transaminase</fullName>
    </alternativeName>
</protein>
<feature type="modified residue" description="N6-(pyridoxal phosphate)lysine" evidence="6">
    <location>
        <position position="221"/>
    </location>
</feature>
<dbReference type="InterPro" id="IPR015424">
    <property type="entry name" value="PyrdxlP-dep_Trfase"/>
</dbReference>
<keyword evidence="5 6" id="KW-0663">Pyridoxal phosphate</keyword>
<proteinExistence type="inferred from homology"/>
<organism evidence="8 9">
    <name type="scientific">candidate division TA06 bacterium ADurb.Bin417</name>
    <dbReference type="NCBI Taxonomy" id="1852828"/>
    <lineage>
        <taxon>Bacteria</taxon>
        <taxon>Bacteria division TA06</taxon>
    </lineage>
</organism>
<dbReference type="InterPro" id="IPR004839">
    <property type="entry name" value="Aminotransferase_I/II_large"/>
</dbReference>
<dbReference type="PANTHER" id="PTHR43643:SF3">
    <property type="entry name" value="HISTIDINOL-PHOSPHATE AMINOTRANSFERASE"/>
    <property type="match status" value="1"/>
</dbReference>
<dbReference type="PANTHER" id="PTHR43643">
    <property type="entry name" value="HISTIDINOL-PHOSPHATE AMINOTRANSFERASE 2"/>
    <property type="match status" value="1"/>
</dbReference>
<evidence type="ECO:0000256" key="3">
    <source>
        <dbReference type="ARBA" id="ARBA00022576"/>
    </source>
</evidence>
<dbReference type="InterPro" id="IPR050106">
    <property type="entry name" value="HistidinolP_aminotransfase"/>
</dbReference>
<dbReference type="AlphaFoldDB" id="A0A1V5MBB0"/>
<evidence type="ECO:0000256" key="6">
    <source>
        <dbReference type="HAMAP-Rule" id="MF_01023"/>
    </source>
</evidence>
<keyword evidence="3 6" id="KW-0032">Aminotransferase</keyword>
<dbReference type="NCBIfam" id="TIGR01141">
    <property type="entry name" value="hisC"/>
    <property type="match status" value="1"/>
</dbReference>
<comment type="subunit">
    <text evidence="2 6">Homodimer.</text>
</comment>
<keyword evidence="4 6" id="KW-0808">Transferase</keyword>
<evidence type="ECO:0000259" key="7">
    <source>
        <dbReference type="Pfam" id="PF00155"/>
    </source>
</evidence>
<dbReference type="SUPFAM" id="SSF53383">
    <property type="entry name" value="PLP-dependent transferases"/>
    <property type="match status" value="1"/>
</dbReference>
<dbReference type="Gene3D" id="3.40.640.10">
    <property type="entry name" value="Type I PLP-dependent aspartate aminotransferase-like (Major domain)"/>
    <property type="match status" value="1"/>
</dbReference>
<dbReference type="HAMAP" id="MF_01023">
    <property type="entry name" value="HisC_aminotrans_2"/>
    <property type="match status" value="1"/>
</dbReference>
<keyword evidence="6" id="KW-0028">Amino-acid biosynthesis</keyword>
<dbReference type="Gene3D" id="3.90.1150.10">
    <property type="entry name" value="Aspartate Aminotransferase, domain 1"/>
    <property type="match status" value="1"/>
</dbReference>
<dbReference type="InterPro" id="IPR005861">
    <property type="entry name" value="HisP_aminotrans"/>
</dbReference>
<feature type="domain" description="Aminotransferase class I/classII large" evidence="7">
    <location>
        <begin position="30"/>
        <end position="354"/>
    </location>
</feature>
<dbReference type="UniPathway" id="UPA00031">
    <property type="reaction ID" value="UER00012"/>
</dbReference>
<name>A0A1V5MBB0_UNCT6</name>
<dbReference type="EMBL" id="MWAK01000284">
    <property type="protein sequence ID" value="OPZ90200.1"/>
    <property type="molecule type" value="Genomic_DNA"/>
</dbReference>
<dbReference type="GO" id="GO:0030170">
    <property type="term" value="F:pyridoxal phosphate binding"/>
    <property type="evidence" value="ECO:0007669"/>
    <property type="project" value="InterPro"/>
</dbReference>
<evidence type="ECO:0000256" key="4">
    <source>
        <dbReference type="ARBA" id="ARBA00022679"/>
    </source>
</evidence>
<dbReference type="EC" id="2.6.1.9" evidence="6"/>
<evidence type="ECO:0000313" key="9">
    <source>
        <dbReference type="Proteomes" id="UP000485484"/>
    </source>
</evidence>